<name>A0ABN7XDJ5_GIGMA</name>
<protein>
    <submittedName>
        <fullName evidence="1">9995_t:CDS:1</fullName>
    </submittedName>
</protein>
<evidence type="ECO:0000313" key="2">
    <source>
        <dbReference type="Proteomes" id="UP000789901"/>
    </source>
</evidence>
<proteinExistence type="predicted"/>
<accession>A0ABN7XDJ5</accession>
<dbReference type="EMBL" id="CAJVQB010110861">
    <property type="protein sequence ID" value="CAG8852305.1"/>
    <property type="molecule type" value="Genomic_DNA"/>
</dbReference>
<reference evidence="1 2" key="1">
    <citation type="submission" date="2021-06" db="EMBL/GenBank/DDBJ databases">
        <authorList>
            <person name="Kallberg Y."/>
            <person name="Tangrot J."/>
            <person name="Rosling A."/>
        </authorList>
    </citation>
    <scope>NUCLEOTIDE SEQUENCE [LARGE SCALE GENOMIC DNA]</scope>
    <source>
        <strain evidence="1 2">120-4 pot B 10/14</strain>
    </source>
</reference>
<feature type="non-terminal residue" evidence="1">
    <location>
        <position position="1"/>
    </location>
</feature>
<organism evidence="1 2">
    <name type="scientific">Gigaspora margarita</name>
    <dbReference type="NCBI Taxonomy" id="4874"/>
    <lineage>
        <taxon>Eukaryota</taxon>
        <taxon>Fungi</taxon>
        <taxon>Fungi incertae sedis</taxon>
        <taxon>Mucoromycota</taxon>
        <taxon>Glomeromycotina</taxon>
        <taxon>Glomeromycetes</taxon>
        <taxon>Diversisporales</taxon>
        <taxon>Gigasporaceae</taxon>
        <taxon>Gigaspora</taxon>
    </lineage>
</organism>
<sequence length="78" mass="8937">INIMVLDVQFSPDPITKPGKDVTTFTVNSTSQGPHMVMFFQSNKDFSTQFRIATPFSTRQNHTLKFNLWDMDEHIGCV</sequence>
<feature type="non-terminal residue" evidence="1">
    <location>
        <position position="78"/>
    </location>
</feature>
<gene>
    <name evidence="1" type="ORF">GMARGA_LOCUS41160</name>
</gene>
<keyword evidence="2" id="KW-1185">Reference proteome</keyword>
<comment type="caution">
    <text evidence="1">The sequence shown here is derived from an EMBL/GenBank/DDBJ whole genome shotgun (WGS) entry which is preliminary data.</text>
</comment>
<dbReference type="Proteomes" id="UP000789901">
    <property type="component" value="Unassembled WGS sequence"/>
</dbReference>
<evidence type="ECO:0000313" key="1">
    <source>
        <dbReference type="EMBL" id="CAG8852305.1"/>
    </source>
</evidence>